<keyword evidence="1" id="KW-1133">Transmembrane helix</keyword>
<accession>A0A0C1JJC4</accession>
<dbReference type="EMBL" id="JSAN01000162">
    <property type="protein sequence ID" value="KIC70671.1"/>
    <property type="molecule type" value="Genomic_DNA"/>
</dbReference>
<name>A0A0C1JJC4_9BACT</name>
<reference evidence="2 3" key="1">
    <citation type="journal article" date="2014" name="Mol. Biol. Evol.">
        <title>Massive expansion of Ubiquitination-related gene families within the Chlamydiae.</title>
        <authorList>
            <person name="Domman D."/>
            <person name="Collingro A."/>
            <person name="Lagkouvardos I."/>
            <person name="Gehre L."/>
            <person name="Weinmaier T."/>
            <person name="Rattei T."/>
            <person name="Subtil A."/>
            <person name="Horn M."/>
        </authorList>
    </citation>
    <scope>NUCLEOTIDE SEQUENCE [LARGE SCALE GENOMIC DNA]</scope>
    <source>
        <strain evidence="2 3">EI2</strain>
    </source>
</reference>
<comment type="caution">
    <text evidence="2">The sequence shown here is derived from an EMBL/GenBank/DDBJ whole genome shotgun (WGS) entry which is preliminary data.</text>
</comment>
<feature type="transmembrane region" description="Helical" evidence="1">
    <location>
        <begin position="48"/>
        <end position="68"/>
    </location>
</feature>
<evidence type="ECO:0000256" key="1">
    <source>
        <dbReference type="SAM" id="Phobius"/>
    </source>
</evidence>
<sequence length="97" mass="11222">MRIRFLIVDSFLMHIGVFICQLFSQCTSGFLFVNSFPNAHQVFYLSTLFPNALGFLFGFALLTSTLLFRKENSYTPEFLIASVQPKHHQHQPLHDLQ</sequence>
<dbReference type="Proteomes" id="UP000031465">
    <property type="component" value="Unassembled WGS sequence"/>
</dbReference>
<feature type="transmembrane region" description="Helical" evidence="1">
    <location>
        <begin position="12"/>
        <end position="36"/>
    </location>
</feature>
<keyword evidence="1" id="KW-0812">Transmembrane</keyword>
<protein>
    <submittedName>
        <fullName evidence="2">Uncharacterized protein</fullName>
    </submittedName>
</protein>
<dbReference type="AlphaFoldDB" id="A0A0C1JJC4"/>
<evidence type="ECO:0000313" key="3">
    <source>
        <dbReference type="Proteomes" id="UP000031465"/>
    </source>
</evidence>
<organism evidence="2 3">
    <name type="scientific">Candidatus Protochlamydia amoebophila</name>
    <dbReference type="NCBI Taxonomy" id="362787"/>
    <lineage>
        <taxon>Bacteria</taxon>
        <taxon>Pseudomonadati</taxon>
        <taxon>Chlamydiota</taxon>
        <taxon>Chlamydiia</taxon>
        <taxon>Parachlamydiales</taxon>
        <taxon>Parachlamydiaceae</taxon>
        <taxon>Candidatus Protochlamydia</taxon>
    </lineage>
</organism>
<gene>
    <name evidence="2" type="ORF">DB44_GT00050</name>
</gene>
<keyword evidence="1" id="KW-0472">Membrane</keyword>
<evidence type="ECO:0000313" key="2">
    <source>
        <dbReference type="EMBL" id="KIC70671.1"/>
    </source>
</evidence>
<proteinExistence type="predicted"/>